<dbReference type="Pfam" id="PF00106">
    <property type="entry name" value="adh_short"/>
    <property type="match status" value="1"/>
</dbReference>
<dbReference type="PANTHER" id="PTHR43157:SF31">
    <property type="entry name" value="PHOSPHATIDYLINOSITOL-GLYCAN BIOSYNTHESIS CLASS F PROTEIN"/>
    <property type="match status" value="1"/>
</dbReference>
<keyword evidence="3" id="KW-1185">Reference proteome</keyword>
<dbReference type="InterPro" id="IPR036291">
    <property type="entry name" value="NAD(P)-bd_dom_sf"/>
</dbReference>
<evidence type="ECO:0000313" key="3">
    <source>
        <dbReference type="Proteomes" id="UP000492821"/>
    </source>
</evidence>
<name>A0A7E4UUP2_PANRE</name>
<keyword evidence="1" id="KW-0560">Oxidoreductase</keyword>
<protein>
    <submittedName>
        <fullName evidence="4">Dehydrogenase/reductase SDR family member on chromosome X</fullName>
    </submittedName>
</protein>
<feature type="signal peptide" evidence="2">
    <location>
        <begin position="1"/>
        <end position="19"/>
    </location>
</feature>
<evidence type="ECO:0000256" key="1">
    <source>
        <dbReference type="ARBA" id="ARBA00023002"/>
    </source>
</evidence>
<dbReference type="GO" id="GO:0016491">
    <property type="term" value="F:oxidoreductase activity"/>
    <property type="evidence" value="ECO:0007669"/>
    <property type="project" value="UniProtKB-KW"/>
</dbReference>
<dbReference type="SUPFAM" id="SSF51735">
    <property type="entry name" value="NAD(P)-binding Rossmann-fold domains"/>
    <property type="match status" value="1"/>
</dbReference>
<proteinExistence type="predicted"/>
<feature type="chain" id="PRO_5028939911" evidence="2">
    <location>
        <begin position="20"/>
        <end position="326"/>
    </location>
</feature>
<dbReference type="PRINTS" id="PR00081">
    <property type="entry name" value="GDHRDH"/>
</dbReference>
<evidence type="ECO:0000313" key="4">
    <source>
        <dbReference type="WBParaSite" id="Pan_g13083.t1"/>
    </source>
</evidence>
<dbReference type="InterPro" id="IPR002347">
    <property type="entry name" value="SDR_fam"/>
</dbReference>
<evidence type="ECO:0000256" key="2">
    <source>
        <dbReference type="SAM" id="SignalP"/>
    </source>
</evidence>
<dbReference type="WBParaSite" id="Pan_g13083.t1">
    <property type="protein sequence ID" value="Pan_g13083.t1"/>
    <property type="gene ID" value="Pan_g13083"/>
</dbReference>
<accession>A0A7E4UUP2</accession>
<dbReference type="Gene3D" id="3.40.50.720">
    <property type="entry name" value="NAD(P)-binding Rossmann-like Domain"/>
    <property type="match status" value="1"/>
</dbReference>
<reference evidence="3" key="1">
    <citation type="journal article" date="2013" name="Genetics">
        <title>The draft genome and transcriptome of Panagrellus redivivus are shaped by the harsh demands of a free-living lifestyle.</title>
        <authorList>
            <person name="Srinivasan J."/>
            <person name="Dillman A.R."/>
            <person name="Macchietto M.G."/>
            <person name="Heikkinen L."/>
            <person name="Lakso M."/>
            <person name="Fracchia K.M."/>
            <person name="Antoshechkin I."/>
            <person name="Mortazavi A."/>
            <person name="Wong G."/>
            <person name="Sternberg P.W."/>
        </authorList>
    </citation>
    <scope>NUCLEOTIDE SEQUENCE [LARGE SCALE GENOMIC DNA]</scope>
    <source>
        <strain evidence="3">MT8872</strain>
    </source>
</reference>
<dbReference type="AlphaFoldDB" id="A0A7E4UUP2"/>
<organism evidence="3 4">
    <name type="scientific">Panagrellus redivivus</name>
    <name type="common">Microworm</name>
    <dbReference type="NCBI Taxonomy" id="6233"/>
    <lineage>
        <taxon>Eukaryota</taxon>
        <taxon>Metazoa</taxon>
        <taxon>Ecdysozoa</taxon>
        <taxon>Nematoda</taxon>
        <taxon>Chromadorea</taxon>
        <taxon>Rhabditida</taxon>
        <taxon>Tylenchina</taxon>
        <taxon>Panagrolaimomorpha</taxon>
        <taxon>Panagrolaimoidea</taxon>
        <taxon>Panagrolaimidae</taxon>
        <taxon>Panagrellus</taxon>
    </lineage>
</organism>
<dbReference type="Proteomes" id="UP000492821">
    <property type="component" value="Unassembled WGS sequence"/>
</dbReference>
<sequence>MLISLCFAVLLVYLSRVKLRQYFRGAQFTENVSAKKKVAIVTGGSGGIGSRIACELNKRGAKVYLFCRNVEKAKRVVKALVNDDGAVASRLIVIECDFTKLATVRSAVEYFQSRETRVDILVNNAGIWSGGPYCTLTNDGNETLWQSNYLGHFLLTQLLLPQLQYSSAARVINVSSVCNWWADNVAKDTVYAMEKYCPKWRTYCRSKLAQVMHAVAMTNYIREVDPNSRITFNSCHPGCVETDLVRTLPLCSNMPNVLMKLRQFFLKTENDGAQTPLFLALSSEVEGVSGKYFNEMKEAGTHPLAYDLDACETLFEESLNACWLRK</sequence>
<reference evidence="4" key="2">
    <citation type="submission" date="2020-10" db="UniProtKB">
        <authorList>
            <consortium name="WormBaseParasite"/>
        </authorList>
    </citation>
    <scope>IDENTIFICATION</scope>
</reference>
<keyword evidence="2" id="KW-0732">Signal</keyword>
<dbReference type="PANTHER" id="PTHR43157">
    <property type="entry name" value="PHOSPHATIDYLINOSITOL-GLYCAN BIOSYNTHESIS CLASS F PROTEIN-RELATED"/>
    <property type="match status" value="1"/>
</dbReference>